<comment type="caution">
    <text evidence="8">The sequence shown here is derived from an EMBL/GenBank/DDBJ whole genome shotgun (WGS) entry which is preliminary data.</text>
</comment>
<feature type="domain" description="Flavoprotein" evidence="7">
    <location>
        <begin position="1"/>
        <end position="170"/>
    </location>
</feature>
<gene>
    <name evidence="6" type="primary">ubiX</name>
    <name evidence="8" type="ORF">GCM10007981_17620</name>
</gene>
<evidence type="ECO:0000256" key="5">
    <source>
        <dbReference type="ARBA" id="ARBA00060793"/>
    </source>
</evidence>
<proteinExistence type="inferred from homology"/>
<evidence type="ECO:0000256" key="1">
    <source>
        <dbReference type="ARBA" id="ARBA00022602"/>
    </source>
</evidence>
<dbReference type="Pfam" id="PF02441">
    <property type="entry name" value="Flavoprotein"/>
    <property type="match status" value="1"/>
</dbReference>
<dbReference type="PANTHER" id="PTHR43374:SF1">
    <property type="entry name" value="FLAVIN PRENYLTRANSFERASE PAD1, MITOCHONDRIAL"/>
    <property type="match status" value="1"/>
</dbReference>
<protein>
    <recommendedName>
        <fullName evidence="6">Flavin prenyltransferase UbiX</fullName>
        <ecNumber evidence="6">2.5.1.129</ecNumber>
    </recommendedName>
</protein>
<keyword evidence="3 6" id="KW-0288">FMN</keyword>
<feature type="binding site" evidence="6">
    <location>
        <position position="150"/>
    </location>
    <ligand>
        <name>dimethylallyl phosphate</name>
        <dbReference type="ChEBI" id="CHEBI:88052"/>
    </ligand>
</feature>
<dbReference type="GO" id="GO:0016831">
    <property type="term" value="F:carboxy-lyase activity"/>
    <property type="evidence" value="ECO:0007669"/>
    <property type="project" value="TreeGrafter"/>
</dbReference>
<dbReference type="InterPro" id="IPR003382">
    <property type="entry name" value="Flavoprotein"/>
</dbReference>
<dbReference type="NCBIfam" id="TIGR00421">
    <property type="entry name" value="ubiX_pad"/>
    <property type="match status" value="1"/>
</dbReference>
<feature type="binding site" evidence="6">
    <location>
        <begin position="85"/>
        <end position="88"/>
    </location>
    <ligand>
        <name>FMN</name>
        <dbReference type="ChEBI" id="CHEBI:58210"/>
    </ligand>
</feature>
<evidence type="ECO:0000256" key="3">
    <source>
        <dbReference type="ARBA" id="ARBA00022643"/>
    </source>
</evidence>
<feature type="binding site" evidence="6">
    <location>
        <position position="120"/>
    </location>
    <ligand>
        <name>FMN</name>
        <dbReference type="ChEBI" id="CHEBI:58210"/>
    </ligand>
</feature>
<dbReference type="SUPFAM" id="SSF52507">
    <property type="entry name" value="Homo-oligomeric flavin-containing Cys decarboxylases, HFCD"/>
    <property type="match status" value="1"/>
</dbReference>
<keyword evidence="9" id="KW-1185">Reference proteome</keyword>
<dbReference type="RefSeq" id="WP_229657756.1">
    <property type="nucleotide sequence ID" value="NZ_BMNL01000004.1"/>
</dbReference>
<keyword evidence="2 6" id="KW-0285">Flavoprotein</keyword>
<dbReference type="Proteomes" id="UP000610960">
    <property type="component" value="Unassembled WGS sequence"/>
</dbReference>
<organism evidence="8 9">
    <name type="scientific">Thermocladium modestius</name>
    <dbReference type="NCBI Taxonomy" id="62609"/>
    <lineage>
        <taxon>Archaea</taxon>
        <taxon>Thermoproteota</taxon>
        <taxon>Thermoprotei</taxon>
        <taxon>Thermoproteales</taxon>
        <taxon>Thermoproteaceae</taxon>
        <taxon>Thermocladium</taxon>
    </lineage>
</organism>
<reference evidence="8" key="2">
    <citation type="submission" date="2020-09" db="EMBL/GenBank/DDBJ databases">
        <authorList>
            <person name="Sun Q."/>
            <person name="Ohkuma M."/>
        </authorList>
    </citation>
    <scope>NUCLEOTIDE SEQUENCE</scope>
    <source>
        <strain evidence="8">JCM 10088</strain>
    </source>
</reference>
<comment type="caution">
    <text evidence="6">Lacks conserved residue(s) required for the propagation of feature annotation.</text>
</comment>
<keyword evidence="1 6" id="KW-0637">Prenyltransferase</keyword>
<comment type="similarity">
    <text evidence="5 6">Belongs to the UbiX/PAD1 family.</text>
</comment>
<dbReference type="HAMAP" id="MF_01984">
    <property type="entry name" value="ubiX_pad"/>
    <property type="match status" value="1"/>
</dbReference>
<dbReference type="NCBIfam" id="NF004685">
    <property type="entry name" value="PRK06029.1"/>
    <property type="match status" value="1"/>
</dbReference>
<accession>A0A830GVJ5</accession>
<dbReference type="InterPro" id="IPR004507">
    <property type="entry name" value="UbiX-like"/>
</dbReference>
<keyword evidence="4 6" id="KW-0808">Transferase</keyword>
<dbReference type="AlphaFoldDB" id="A0A830GVJ5"/>
<sequence length="184" mass="20072">MRIVLGLTGASGVVYGVRVLEELSKLGIETFVVISRAARTVMKEEGIEEGVVESMASHLYEENDLAAPIASGSFHFDGMAIVPCSMKTLAAIAHGITDNLVARAADVALKERRRLVLVIRESPLNLIHIRNMELVTMAGAIVMPASPPFYNKPKTINDMINSVAGRVLDLLGIRSDIYRRWGEN</sequence>
<evidence type="ECO:0000256" key="6">
    <source>
        <dbReference type="HAMAP-Rule" id="MF_01984"/>
    </source>
</evidence>
<evidence type="ECO:0000313" key="8">
    <source>
        <dbReference type="EMBL" id="GGP22262.1"/>
    </source>
</evidence>
<evidence type="ECO:0000256" key="4">
    <source>
        <dbReference type="ARBA" id="ARBA00022679"/>
    </source>
</evidence>
<feature type="binding site" evidence="6">
    <location>
        <position position="166"/>
    </location>
    <ligand>
        <name>dimethylallyl phosphate</name>
        <dbReference type="ChEBI" id="CHEBI:88052"/>
    </ligand>
</feature>
<feature type="binding site" evidence="6">
    <location>
        <position position="35"/>
    </location>
    <ligand>
        <name>FMN</name>
        <dbReference type="ChEBI" id="CHEBI:58210"/>
    </ligand>
</feature>
<dbReference type="InterPro" id="IPR036551">
    <property type="entry name" value="Flavin_trans-like"/>
</dbReference>
<name>A0A830GVJ5_9CREN</name>
<feature type="binding site" evidence="6">
    <location>
        <begin position="9"/>
        <end position="11"/>
    </location>
    <ligand>
        <name>FMN</name>
        <dbReference type="ChEBI" id="CHEBI:58210"/>
    </ligand>
</feature>
<dbReference type="FunFam" id="3.40.50.1950:FF:000001">
    <property type="entry name" value="Flavin prenyltransferase UbiX"/>
    <property type="match status" value="1"/>
</dbReference>
<dbReference type="EC" id="2.5.1.129" evidence="6"/>
<evidence type="ECO:0000259" key="7">
    <source>
        <dbReference type="Pfam" id="PF02441"/>
    </source>
</evidence>
<dbReference type="GO" id="GO:0106141">
    <property type="term" value="F:flavin prenyltransferase activity"/>
    <property type="evidence" value="ECO:0007669"/>
    <property type="project" value="UniProtKB-EC"/>
</dbReference>
<dbReference type="EMBL" id="BMNL01000004">
    <property type="protein sequence ID" value="GGP22262.1"/>
    <property type="molecule type" value="Genomic_DNA"/>
</dbReference>
<dbReference type="Gene3D" id="3.40.50.1950">
    <property type="entry name" value="Flavin prenyltransferase-like"/>
    <property type="match status" value="1"/>
</dbReference>
<comment type="function">
    <text evidence="6">Flavin prenyltransferase that catalyzes the synthesis of the prenylated FMN cofactor (prenyl-FMN) for 4-hydroxy-3-polyprenylbenzoic acid decarboxylase UbiD. The prenyltransferase is metal-independent and links a dimethylallyl moiety from dimethylallyl monophosphate (DMAP) to the flavin N5 and C6 atoms of FMN.</text>
</comment>
<dbReference type="PANTHER" id="PTHR43374">
    <property type="entry name" value="FLAVIN PRENYLTRANSFERASE"/>
    <property type="match status" value="1"/>
</dbReference>
<evidence type="ECO:0000256" key="2">
    <source>
        <dbReference type="ARBA" id="ARBA00022630"/>
    </source>
</evidence>
<evidence type="ECO:0000313" key="9">
    <source>
        <dbReference type="Proteomes" id="UP000610960"/>
    </source>
</evidence>
<comment type="catalytic activity">
    <reaction evidence="6">
        <text>dimethylallyl phosphate + FMNH2 = prenylated FMNH2 + phosphate</text>
        <dbReference type="Rhea" id="RHEA:37743"/>
        <dbReference type="ChEBI" id="CHEBI:43474"/>
        <dbReference type="ChEBI" id="CHEBI:57618"/>
        <dbReference type="ChEBI" id="CHEBI:87467"/>
        <dbReference type="ChEBI" id="CHEBI:88052"/>
        <dbReference type="EC" id="2.5.1.129"/>
    </reaction>
</comment>
<reference evidence="8" key="1">
    <citation type="journal article" date="2014" name="Int. J. Syst. Evol. Microbiol.">
        <title>Complete genome sequence of Corynebacterium casei LMG S-19264T (=DSM 44701T), isolated from a smear-ripened cheese.</title>
        <authorList>
            <consortium name="US DOE Joint Genome Institute (JGI-PGF)"/>
            <person name="Walter F."/>
            <person name="Albersmeier A."/>
            <person name="Kalinowski J."/>
            <person name="Ruckert C."/>
        </authorList>
    </citation>
    <scope>NUCLEOTIDE SEQUENCE</scope>
    <source>
        <strain evidence="8">JCM 10088</strain>
    </source>
</reference>